<reference evidence="2" key="2">
    <citation type="submission" date="2019-07" db="EMBL/GenBank/DDBJ databases">
        <authorList>
            <person name="Seetharam A."/>
            <person name="Woodhouse M."/>
            <person name="Cannon E."/>
        </authorList>
    </citation>
    <scope>NUCLEOTIDE SEQUENCE [LARGE SCALE GENOMIC DNA]</scope>
    <source>
        <strain evidence="2">cv. B73</strain>
    </source>
</reference>
<sequence>MHTSQQERTDLLVNSDEDSMNIDESSLATCSSESSINNENIDKKMNNKPGFLHPKEEMDPLESQGNENLRSIFLDTSDGPTCGLEQSLLPLKLKFATGASNDCFDKYMKYKSVPNTLYEDAEKCLRLALYSNPPVMAALLPLIQILLLGDKLKVALNELEKACLSLATALPFRLRGRLLEEYDQNQVSTIFSCYEEALRRDPTCSYSMERLIKMHKKVFFEQFTRESWKARCRWWARHHFSQNAYTSEAQSGDCKLLAAKAACAAHLFGPEFPYVKAVGVYIAKQEALDEISVLVRNKQNSVRLLQTLEKLTR</sequence>
<gene>
    <name evidence="2" type="primary">LOC100191461</name>
</gene>
<dbReference type="EnsemblPlants" id="Zm00001eb280030_T001">
    <property type="protein sequence ID" value="Zm00001eb280030_P001"/>
    <property type="gene ID" value="Zm00001eb280030"/>
</dbReference>
<feature type="compositionally biased region" description="Low complexity" evidence="1">
    <location>
        <begin position="25"/>
        <end position="39"/>
    </location>
</feature>
<dbReference type="Pfam" id="PF14929">
    <property type="entry name" value="TAF1_subA"/>
    <property type="match status" value="2"/>
</dbReference>
<dbReference type="Gramene" id="Zm00001eb280030_T001">
    <property type="protein sequence ID" value="Zm00001eb280030_P001"/>
    <property type="gene ID" value="Zm00001eb280030"/>
</dbReference>
<accession>A0A804PYC2</accession>
<dbReference type="InterPro" id="IPR039495">
    <property type="entry name" value="TAF1A"/>
</dbReference>
<evidence type="ECO:0000313" key="2">
    <source>
        <dbReference type="EnsemblPlants" id="Zm00001eb280030_P001"/>
    </source>
</evidence>
<dbReference type="Proteomes" id="UP000007305">
    <property type="component" value="Chromosome 6"/>
</dbReference>
<protein>
    <submittedName>
        <fullName evidence="2">Uncharacterized protein</fullName>
    </submittedName>
</protein>
<keyword evidence="3" id="KW-1185">Reference proteome</keyword>
<evidence type="ECO:0000256" key="1">
    <source>
        <dbReference type="SAM" id="MobiDB-lite"/>
    </source>
</evidence>
<evidence type="ECO:0000313" key="3">
    <source>
        <dbReference type="Proteomes" id="UP000007305"/>
    </source>
</evidence>
<name>A0A804PYC2_MAIZE</name>
<feature type="region of interest" description="Disordered" evidence="1">
    <location>
        <begin position="1"/>
        <end position="57"/>
    </location>
</feature>
<reference evidence="3" key="1">
    <citation type="journal article" date="2009" name="Science">
        <title>The B73 maize genome: complexity, diversity, and dynamics.</title>
        <authorList>
            <person name="Schnable P.S."/>
            <person name="Ware D."/>
            <person name="Fulton R.S."/>
            <person name="Stein J.C."/>
            <person name="Wei F."/>
            <person name="Pasternak S."/>
            <person name="Liang C."/>
            <person name="Zhang J."/>
            <person name="Fulton L."/>
            <person name="Graves T.A."/>
            <person name="Minx P."/>
            <person name="Reily A.D."/>
            <person name="Courtney L."/>
            <person name="Kruchowski S.S."/>
            <person name="Tomlinson C."/>
            <person name="Strong C."/>
            <person name="Delehaunty K."/>
            <person name="Fronick C."/>
            <person name="Courtney B."/>
            <person name="Rock S.M."/>
            <person name="Belter E."/>
            <person name="Du F."/>
            <person name="Kim K."/>
            <person name="Abbott R.M."/>
            <person name="Cotton M."/>
            <person name="Levy A."/>
            <person name="Marchetto P."/>
            <person name="Ochoa K."/>
            <person name="Jackson S.M."/>
            <person name="Gillam B."/>
            <person name="Chen W."/>
            <person name="Yan L."/>
            <person name="Higginbotham J."/>
            <person name="Cardenas M."/>
            <person name="Waligorski J."/>
            <person name="Applebaum E."/>
            <person name="Phelps L."/>
            <person name="Falcone J."/>
            <person name="Kanchi K."/>
            <person name="Thane T."/>
            <person name="Scimone A."/>
            <person name="Thane N."/>
            <person name="Henke J."/>
            <person name="Wang T."/>
            <person name="Ruppert J."/>
            <person name="Shah N."/>
            <person name="Rotter K."/>
            <person name="Hodges J."/>
            <person name="Ingenthron E."/>
            <person name="Cordes M."/>
            <person name="Kohlberg S."/>
            <person name="Sgro J."/>
            <person name="Delgado B."/>
            <person name="Mead K."/>
            <person name="Chinwalla A."/>
            <person name="Leonard S."/>
            <person name="Crouse K."/>
            <person name="Collura K."/>
            <person name="Kudrna D."/>
            <person name="Currie J."/>
            <person name="He R."/>
            <person name="Angelova A."/>
            <person name="Rajasekar S."/>
            <person name="Mueller T."/>
            <person name="Lomeli R."/>
            <person name="Scara G."/>
            <person name="Ko A."/>
            <person name="Delaney K."/>
            <person name="Wissotski M."/>
            <person name="Lopez G."/>
            <person name="Campos D."/>
            <person name="Braidotti M."/>
            <person name="Ashley E."/>
            <person name="Golser W."/>
            <person name="Kim H."/>
            <person name="Lee S."/>
            <person name="Lin J."/>
            <person name="Dujmic Z."/>
            <person name="Kim W."/>
            <person name="Talag J."/>
            <person name="Zuccolo A."/>
            <person name="Fan C."/>
            <person name="Sebastian A."/>
            <person name="Kramer M."/>
            <person name="Spiegel L."/>
            <person name="Nascimento L."/>
            <person name="Zutavern T."/>
            <person name="Miller B."/>
            <person name="Ambroise C."/>
            <person name="Muller S."/>
            <person name="Spooner W."/>
            <person name="Narechania A."/>
            <person name="Ren L."/>
            <person name="Wei S."/>
            <person name="Kumari S."/>
            <person name="Faga B."/>
            <person name="Levy M.J."/>
            <person name="McMahan L."/>
            <person name="Van Buren P."/>
            <person name="Vaughn M.W."/>
            <person name="Ying K."/>
            <person name="Yeh C.-T."/>
            <person name="Emrich S.J."/>
            <person name="Jia Y."/>
            <person name="Kalyanaraman A."/>
            <person name="Hsia A.-P."/>
            <person name="Barbazuk W.B."/>
            <person name="Baucom R.S."/>
            <person name="Brutnell T.P."/>
            <person name="Carpita N.C."/>
            <person name="Chaparro C."/>
            <person name="Chia J.-M."/>
            <person name="Deragon J.-M."/>
            <person name="Estill J.C."/>
            <person name="Fu Y."/>
            <person name="Jeddeloh J.A."/>
            <person name="Han Y."/>
            <person name="Lee H."/>
            <person name="Li P."/>
            <person name="Lisch D.R."/>
            <person name="Liu S."/>
            <person name="Liu Z."/>
            <person name="Nagel D.H."/>
            <person name="McCann M.C."/>
            <person name="SanMiguel P."/>
            <person name="Myers A.M."/>
            <person name="Nettleton D."/>
            <person name="Nguyen J."/>
            <person name="Penning B.W."/>
            <person name="Ponnala L."/>
            <person name="Schneider K.L."/>
            <person name="Schwartz D.C."/>
            <person name="Sharma A."/>
            <person name="Soderlund C."/>
            <person name="Springer N.M."/>
            <person name="Sun Q."/>
            <person name="Wang H."/>
            <person name="Waterman M."/>
            <person name="Westerman R."/>
            <person name="Wolfgruber T.K."/>
            <person name="Yang L."/>
            <person name="Yu Y."/>
            <person name="Zhang L."/>
            <person name="Zhou S."/>
            <person name="Zhu Q."/>
            <person name="Bennetzen J.L."/>
            <person name="Dawe R.K."/>
            <person name="Jiang J."/>
            <person name="Jiang N."/>
            <person name="Presting G.G."/>
            <person name="Wessler S.R."/>
            <person name="Aluru S."/>
            <person name="Martienssen R.A."/>
            <person name="Clifton S.W."/>
            <person name="McCombie W.R."/>
            <person name="Wing R.A."/>
            <person name="Wilson R.K."/>
        </authorList>
    </citation>
    <scope>NUCLEOTIDE SEQUENCE [LARGE SCALE GENOMIC DNA]</scope>
    <source>
        <strain evidence="3">cv. B73</strain>
    </source>
</reference>
<dbReference type="AlphaFoldDB" id="A0A804PYC2"/>
<feature type="compositionally biased region" description="Basic and acidic residues" evidence="1">
    <location>
        <begin position="1"/>
        <end position="10"/>
    </location>
</feature>
<dbReference type="GO" id="GO:0006360">
    <property type="term" value="P:transcription by RNA polymerase I"/>
    <property type="evidence" value="ECO:0007669"/>
    <property type="project" value="InterPro"/>
</dbReference>
<proteinExistence type="predicted"/>
<organism evidence="2 3">
    <name type="scientific">Zea mays</name>
    <name type="common">Maize</name>
    <dbReference type="NCBI Taxonomy" id="4577"/>
    <lineage>
        <taxon>Eukaryota</taxon>
        <taxon>Viridiplantae</taxon>
        <taxon>Streptophyta</taxon>
        <taxon>Embryophyta</taxon>
        <taxon>Tracheophyta</taxon>
        <taxon>Spermatophyta</taxon>
        <taxon>Magnoliopsida</taxon>
        <taxon>Liliopsida</taxon>
        <taxon>Poales</taxon>
        <taxon>Poaceae</taxon>
        <taxon>PACMAD clade</taxon>
        <taxon>Panicoideae</taxon>
        <taxon>Andropogonodae</taxon>
        <taxon>Andropogoneae</taxon>
        <taxon>Tripsacinae</taxon>
        <taxon>Zea</taxon>
    </lineage>
</organism>
<dbReference type="PANTHER" id="PTHR36720:SF1">
    <property type="entry name" value="TAF RNA POLYMERASE I SUBUNIT A"/>
    <property type="match status" value="1"/>
</dbReference>
<reference evidence="2" key="3">
    <citation type="submission" date="2021-05" db="UniProtKB">
        <authorList>
            <consortium name="EnsemblPlants"/>
        </authorList>
    </citation>
    <scope>IDENTIFICATION</scope>
    <source>
        <strain evidence="2">cv. B73</strain>
    </source>
</reference>
<dbReference type="PANTHER" id="PTHR36720">
    <property type="entry name" value="TAF RNA POLYMERASE I SUBUNIT A"/>
    <property type="match status" value="1"/>
</dbReference>
<dbReference type="GO" id="GO:0000120">
    <property type="term" value="C:RNA polymerase I transcription regulator complex"/>
    <property type="evidence" value="ECO:0007669"/>
    <property type="project" value="InterPro"/>
</dbReference>